<dbReference type="AlphaFoldDB" id="A0A7Z0WLI6"/>
<dbReference type="GO" id="GO:0016020">
    <property type="term" value="C:membrane"/>
    <property type="evidence" value="ECO:0007669"/>
    <property type="project" value="UniProtKB-SubCell"/>
</dbReference>
<feature type="transmembrane region" description="Helical" evidence="5">
    <location>
        <begin position="55"/>
        <end position="74"/>
    </location>
</feature>
<reference evidence="6 7" key="1">
    <citation type="submission" date="2016-12" db="EMBL/GenBank/DDBJ databases">
        <title>The draft genome sequence of Actinophytocola xinjiangensis.</title>
        <authorList>
            <person name="Wang W."/>
            <person name="Yuan L."/>
        </authorList>
    </citation>
    <scope>NUCLEOTIDE SEQUENCE [LARGE SCALE GENOMIC DNA]</scope>
    <source>
        <strain evidence="6 7">CGMCC 4.4663</strain>
    </source>
</reference>
<dbReference type="OrthoDB" id="7595779at2"/>
<dbReference type="Pfam" id="PF13564">
    <property type="entry name" value="DoxX_2"/>
    <property type="match status" value="1"/>
</dbReference>
<evidence type="ECO:0000256" key="2">
    <source>
        <dbReference type="ARBA" id="ARBA00022692"/>
    </source>
</evidence>
<keyword evidence="2 5" id="KW-0812">Transmembrane</keyword>
<evidence type="ECO:0000313" key="7">
    <source>
        <dbReference type="Proteomes" id="UP000185696"/>
    </source>
</evidence>
<proteinExistence type="predicted"/>
<evidence type="ECO:0000256" key="1">
    <source>
        <dbReference type="ARBA" id="ARBA00004141"/>
    </source>
</evidence>
<feature type="transmembrane region" description="Helical" evidence="5">
    <location>
        <begin position="16"/>
        <end position="35"/>
    </location>
</feature>
<keyword evidence="7" id="KW-1185">Reference proteome</keyword>
<accession>A0A7Z0WLI6</accession>
<sequence length="143" mass="15657">MTGTAARAWPRRLKTAVYLVVAAAFMVGAVTKYLPGETFFGPPYSVKFADWGYPSWFRFVVGTIEGIAAILLVIPDRRTRFAGATALVFVLTGATTTHIVNHDPISESISAPSYLVVTTVMALANWPADWRDVLRPRRDAVNA</sequence>
<protein>
    <recommendedName>
        <fullName evidence="8">DoxX-like protein</fullName>
    </recommendedName>
</protein>
<evidence type="ECO:0000256" key="5">
    <source>
        <dbReference type="SAM" id="Phobius"/>
    </source>
</evidence>
<keyword evidence="3 5" id="KW-1133">Transmembrane helix</keyword>
<organism evidence="6 7">
    <name type="scientific">Actinophytocola xinjiangensis</name>
    <dbReference type="NCBI Taxonomy" id="485602"/>
    <lineage>
        <taxon>Bacteria</taxon>
        <taxon>Bacillati</taxon>
        <taxon>Actinomycetota</taxon>
        <taxon>Actinomycetes</taxon>
        <taxon>Pseudonocardiales</taxon>
        <taxon>Pseudonocardiaceae</taxon>
    </lineage>
</organism>
<name>A0A7Z0WLI6_9PSEU</name>
<dbReference type="EMBL" id="MSIF01000007">
    <property type="protein sequence ID" value="OLF10228.1"/>
    <property type="molecule type" value="Genomic_DNA"/>
</dbReference>
<evidence type="ECO:0008006" key="8">
    <source>
        <dbReference type="Google" id="ProtNLM"/>
    </source>
</evidence>
<dbReference type="RefSeq" id="WP_075133949.1">
    <property type="nucleotide sequence ID" value="NZ_MSIF01000007.1"/>
</dbReference>
<comment type="subcellular location">
    <subcellularLocation>
        <location evidence="1">Membrane</location>
        <topology evidence="1">Multi-pass membrane protein</topology>
    </subcellularLocation>
</comment>
<evidence type="ECO:0000256" key="4">
    <source>
        <dbReference type="ARBA" id="ARBA00023136"/>
    </source>
</evidence>
<keyword evidence="4 5" id="KW-0472">Membrane</keyword>
<feature type="transmembrane region" description="Helical" evidence="5">
    <location>
        <begin position="111"/>
        <end position="128"/>
    </location>
</feature>
<feature type="transmembrane region" description="Helical" evidence="5">
    <location>
        <begin position="81"/>
        <end position="99"/>
    </location>
</feature>
<dbReference type="Proteomes" id="UP000185696">
    <property type="component" value="Unassembled WGS sequence"/>
</dbReference>
<evidence type="ECO:0000256" key="3">
    <source>
        <dbReference type="ARBA" id="ARBA00022989"/>
    </source>
</evidence>
<comment type="caution">
    <text evidence="6">The sequence shown here is derived from an EMBL/GenBank/DDBJ whole genome shotgun (WGS) entry which is preliminary data.</text>
</comment>
<dbReference type="InterPro" id="IPR032808">
    <property type="entry name" value="DoxX"/>
</dbReference>
<evidence type="ECO:0000313" key="6">
    <source>
        <dbReference type="EMBL" id="OLF10228.1"/>
    </source>
</evidence>
<gene>
    <name evidence="6" type="ORF">BLA60_17485</name>
</gene>